<name>A0A6A5ZVF4_9PLEO</name>
<proteinExistence type="predicted"/>
<gene>
    <name evidence="3" type="ORF">BDV96DRAFT_639498</name>
</gene>
<dbReference type="Proteomes" id="UP000799770">
    <property type="component" value="Unassembled WGS sequence"/>
</dbReference>
<evidence type="ECO:0000256" key="1">
    <source>
        <dbReference type="SAM" id="SignalP"/>
    </source>
</evidence>
<dbReference type="InterPro" id="IPR029045">
    <property type="entry name" value="ClpP/crotonase-like_dom_sf"/>
</dbReference>
<dbReference type="EMBL" id="ML977310">
    <property type="protein sequence ID" value="KAF2122944.1"/>
    <property type="molecule type" value="Genomic_DNA"/>
</dbReference>
<reference evidence="3" key="1">
    <citation type="journal article" date="2020" name="Stud. Mycol.">
        <title>101 Dothideomycetes genomes: a test case for predicting lifestyles and emergence of pathogens.</title>
        <authorList>
            <person name="Haridas S."/>
            <person name="Albert R."/>
            <person name="Binder M."/>
            <person name="Bloem J."/>
            <person name="Labutti K."/>
            <person name="Salamov A."/>
            <person name="Andreopoulos B."/>
            <person name="Baker S."/>
            <person name="Barry K."/>
            <person name="Bills G."/>
            <person name="Bluhm B."/>
            <person name="Cannon C."/>
            <person name="Castanera R."/>
            <person name="Culley D."/>
            <person name="Daum C."/>
            <person name="Ezra D."/>
            <person name="Gonzalez J."/>
            <person name="Henrissat B."/>
            <person name="Kuo A."/>
            <person name="Liang C."/>
            <person name="Lipzen A."/>
            <person name="Lutzoni F."/>
            <person name="Magnuson J."/>
            <person name="Mondo S."/>
            <person name="Nolan M."/>
            <person name="Ohm R."/>
            <person name="Pangilinan J."/>
            <person name="Park H.-J."/>
            <person name="Ramirez L."/>
            <person name="Alfaro M."/>
            <person name="Sun H."/>
            <person name="Tritt A."/>
            <person name="Yoshinaga Y."/>
            <person name="Zwiers L.-H."/>
            <person name="Turgeon B."/>
            <person name="Goodwin S."/>
            <person name="Spatafora J."/>
            <person name="Crous P."/>
            <person name="Grigoriev I."/>
        </authorList>
    </citation>
    <scope>NUCLEOTIDE SEQUENCE</scope>
    <source>
        <strain evidence="3">CBS 627.86</strain>
    </source>
</reference>
<evidence type="ECO:0000313" key="4">
    <source>
        <dbReference type="Proteomes" id="UP000799770"/>
    </source>
</evidence>
<feature type="chain" id="PRO_5025499314" description="CPAF-like PDZ domain-containing protein" evidence="1">
    <location>
        <begin position="20"/>
        <end position="871"/>
    </location>
</feature>
<dbReference type="AlphaFoldDB" id="A0A6A5ZVF4"/>
<keyword evidence="4" id="KW-1185">Reference proteome</keyword>
<dbReference type="PANTHER" id="PTHR37049:SF5">
    <property type="entry name" value="TAIL SPECIFIC PROTEASE DOMAIN-CONTAINING PROTEIN"/>
    <property type="match status" value="1"/>
</dbReference>
<dbReference type="SUPFAM" id="SSF52096">
    <property type="entry name" value="ClpP/crotonase"/>
    <property type="match status" value="1"/>
</dbReference>
<dbReference type="Pfam" id="PF23658">
    <property type="entry name" value="PDZ_CPAF_rel"/>
    <property type="match status" value="1"/>
</dbReference>
<evidence type="ECO:0000313" key="3">
    <source>
        <dbReference type="EMBL" id="KAF2122944.1"/>
    </source>
</evidence>
<feature type="signal peptide" evidence="1">
    <location>
        <begin position="1"/>
        <end position="19"/>
    </location>
</feature>
<dbReference type="InterPro" id="IPR052766">
    <property type="entry name" value="S41A_metabolite_peptidase"/>
</dbReference>
<accession>A0A6A5ZVF4</accession>
<keyword evidence="1" id="KW-0732">Signal</keyword>
<feature type="domain" description="CPAF-like PDZ" evidence="2">
    <location>
        <begin position="163"/>
        <end position="280"/>
    </location>
</feature>
<dbReference type="Gene3D" id="3.90.226.10">
    <property type="entry name" value="2-enoyl-CoA Hydratase, Chain A, domain 1"/>
    <property type="match status" value="1"/>
</dbReference>
<dbReference type="InterPro" id="IPR056186">
    <property type="entry name" value="PDZ_CPAF-rel"/>
</dbReference>
<sequence>MSFVIFFTALCLLFVNGLSKPFNVGAAKRQDATPTTGANAPLSTICGDIVEASHNDYVIFYASDAYACLQSVPFNAAVATRFIEYWNDTLQFQSTLAYMKDPPEGYQQPAVDVMEVLQSIQNNVTAGVYTNQYAFEADIQLLINRMHDAHVVLNAGVLQPFFFASPYGLISASVDGNSVPEIFIADDVIRCQRLGCTPSPITHINGVEVIDYLTQYGELNSAGYLEPHADWNALMESPARDVQGGLSIFQSGTFYPGDSLNFTFKDQEPVDTYWLSIFSEQEDTGPLTTGGDFYNYFVLGFLPASYNPEVQWWTTYPPDNSSSNSNSSDYPPANCSASTSESWCSYSEGGYPDNPTVAQNDLSILGGGVVTGYIYDDISTGVLSIPTFDQYGNNTEYFQDAVQYFITNATARNTSRIIIDLQQNSGGTVFLAINTFKSFFYAIDPYAASRIRNHDIANILGSAYTQWWEDLESNPDGNDGANRENYGYYAASEWVATNRINPATGTNFSSWEEFAGPVNDRGDKFSLPQRYNLSDEVFDASAFDNWVPLGYGISQAPDYPQLWAPENVVILTDGLCSSSCALFVELMTHQAGVRTIAAGGRPVKGPMQAASGSRGAHVYSADALDDDFDSVNYFVDNQTAYSLLPNRTDTGIWVTYAGFTIRDQVRQNDDVPLQFKYEAADCRIYYTLANVYNFTRLWHDVATAAWFDSSLCVEDSTGYPTARNTSNTKPPPASTAQTPNLNFDLEQVNLVDFSVNSTGGLSDLPIKRKPGEIVPCPSSHQCGGSSLCKVIGVHCSFTGYTSVYACVPPCTVGNGKDSCLGVNTFCDPDVAADSKQNAFTRNGKNTPFHAIVQQGHCKPSSQASNTRLCPK</sequence>
<protein>
    <recommendedName>
        <fullName evidence="2">CPAF-like PDZ domain-containing protein</fullName>
    </recommendedName>
</protein>
<organism evidence="3 4">
    <name type="scientific">Lophiotrema nucula</name>
    <dbReference type="NCBI Taxonomy" id="690887"/>
    <lineage>
        <taxon>Eukaryota</taxon>
        <taxon>Fungi</taxon>
        <taxon>Dikarya</taxon>
        <taxon>Ascomycota</taxon>
        <taxon>Pezizomycotina</taxon>
        <taxon>Dothideomycetes</taxon>
        <taxon>Pleosporomycetidae</taxon>
        <taxon>Pleosporales</taxon>
        <taxon>Lophiotremataceae</taxon>
        <taxon>Lophiotrema</taxon>
    </lineage>
</organism>
<evidence type="ECO:0000259" key="2">
    <source>
        <dbReference type="Pfam" id="PF23658"/>
    </source>
</evidence>
<dbReference type="PANTHER" id="PTHR37049">
    <property type="entry name" value="PEPTIDASE S41 FAMILY PROTEIN"/>
    <property type="match status" value="1"/>
</dbReference>
<dbReference type="OrthoDB" id="27214at2759"/>